<sequence>MDIHRAVVRGAGFYDWMKNAHDAGRWTQLPTLDLLDIGDALYVSSIIREAIPQDRGRYRRYLSNRPLGISIIIGGPGSGKTTLGAATALAMEATLGQILCSGPTDASVDNFANYLDKGTHAVTIRYNIRMDSDDPRRRHRKLVVRAYRPNDELQAFMNLLKSPEIGDQALREDRWTKPCNWKLRLSCTYWLLVLLRSPVVGRQLEPEDSPVLHALQRRMDSRDDLSQLRAVISGDLKWSDFSMPSLSHEFGKYSSVLIGGADMLCATPAATEKYAVFQQWKNANARGVVIDEAGGMNRADLYCVWGNTLLPCALFGDIQQLPPTVLSLGEKELKTQNFYNRFAKDGRVSALQFLQGSGLPVYLLKTQLRMAKGMFDTIAGTFYADTSFQAAKSRGIGYPEFDIGSALEIFAHSRYPELAKSPAGTLTPFFVHCQESQTFIDATGSRGSPDQSKIALEFLVDFVTCKAIDPARITVITPHFANAVVFNDMCRGEKYSPLTSMQDATTIEGFQGQESDIVVIIMNTTSDLSCGRGLTADEHLLNVMLTRHKCGLVIFGDTCASGMIRMDLEEDGDLVKIDRPHKFKYHGLHGETHFTEATALRAIEGKLFDDGRIATVIVNEESSDDSGDASGDQSTLAQVKMED</sequence>
<dbReference type="GO" id="GO:0016787">
    <property type="term" value="F:hydrolase activity"/>
    <property type="evidence" value="ECO:0007669"/>
    <property type="project" value="UniProtKB-KW"/>
</dbReference>
<dbReference type="GO" id="GO:0005524">
    <property type="term" value="F:ATP binding"/>
    <property type="evidence" value="ECO:0007669"/>
    <property type="project" value="UniProtKB-KW"/>
</dbReference>
<evidence type="ECO:0000259" key="8">
    <source>
        <dbReference type="Pfam" id="PF13087"/>
    </source>
</evidence>
<evidence type="ECO:0000256" key="2">
    <source>
        <dbReference type="ARBA" id="ARBA00022741"/>
    </source>
</evidence>
<evidence type="ECO:0000256" key="6">
    <source>
        <dbReference type="SAM" id="MobiDB-lite"/>
    </source>
</evidence>
<dbReference type="PANTHER" id="PTHR43788:SF8">
    <property type="entry name" value="DNA-BINDING PROTEIN SMUBP-2"/>
    <property type="match status" value="1"/>
</dbReference>
<feature type="domain" description="DNA2/NAM7 helicase-like C-terminal" evidence="8">
    <location>
        <begin position="349"/>
        <end position="557"/>
    </location>
</feature>
<dbReference type="InterPro" id="IPR041677">
    <property type="entry name" value="DNA2/NAM7_AAA_11"/>
</dbReference>
<name>A0A8H4XA60_9HYPO</name>
<dbReference type="Pfam" id="PF13086">
    <property type="entry name" value="AAA_11"/>
    <property type="match status" value="1"/>
</dbReference>
<feature type="domain" description="DNA2/NAM7 helicase helicase" evidence="7">
    <location>
        <begin position="60"/>
        <end position="327"/>
    </location>
</feature>
<keyword evidence="4" id="KW-0347">Helicase</keyword>
<protein>
    <recommendedName>
        <fullName evidence="11">DNA2/NAM7 helicase-like C-terminal domain-containing protein</fullName>
    </recommendedName>
</protein>
<dbReference type="Pfam" id="PF13087">
    <property type="entry name" value="AAA_12"/>
    <property type="match status" value="1"/>
</dbReference>
<organism evidence="9 10">
    <name type="scientific">Fusarium sarcochroum</name>
    <dbReference type="NCBI Taxonomy" id="1208366"/>
    <lineage>
        <taxon>Eukaryota</taxon>
        <taxon>Fungi</taxon>
        <taxon>Dikarya</taxon>
        <taxon>Ascomycota</taxon>
        <taxon>Pezizomycotina</taxon>
        <taxon>Sordariomycetes</taxon>
        <taxon>Hypocreomycetidae</taxon>
        <taxon>Hypocreales</taxon>
        <taxon>Nectriaceae</taxon>
        <taxon>Fusarium</taxon>
        <taxon>Fusarium lateritium species complex</taxon>
    </lineage>
</organism>
<dbReference type="AlphaFoldDB" id="A0A8H4XA60"/>
<accession>A0A8H4XA60</accession>
<keyword evidence="3" id="KW-0378">Hydrolase</keyword>
<dbReference type="OrthoDB" id="6513042at2759"/>
<evidence type="ECO:0000313" key="9">
    <source>
        <dbReference type="EMBL" id="KAF4966905.1"/>
    </source>
</evidence>
<evidence type="ECO:0000256" key="4">
    <source>
        <dbReference type="ARBA" id="ARBA00022806"/>
    </source>
</evidence>
<keyword evidence="2" id="KW-0547">Nucleotide-binding</keyword>
<dbReference type="InterPro" id="IPR041679">
    <property type="entry name" value="DNA2/NAM7-like_C"/>
</dbReference>
<proteinExistence type="inferred from homology"/>
<reference evidence="9" key="2">
    <citation type="submission" date="2020-05" db="EMBL/GenBank/DDBJ databases">
        <authorList>
            <person name="Kim H.-S."/>
            <person name="Proctor R.H."/>
            <person name="Brown D.W."/>
        </authorList>
    </citation>
    <scope>NUCLEOTIDE SEQUENCE</scope>
    <source>
        <strain evidence="9">NRRL 20472</strain>
    </source>
</reference>
<dbReference type="InterPro" id="IPR027417">
    <property type="entry name" value="P-loop_NTPase"/>
</dbReference>
<comment type="caution">
    <text evidence="9">The sequence shown here is derived from an EMBL/GenBank/DDBJ whole genome shotgun (WGS) entry which is preliminary data.</text>
</comment>
<evidence type="ECO:0000256" key="5">
    <source>
        <dbReference type="ARBA" id="ARBA00022840"/>
    </source>
</evidence>
<evidence type="ECO:0000259" key="7">
    <source>
        <dbReference type="Pfam" id="PF13086"/>
    </source>
</evidence>
<evidence type="ECO:0000313" key="10">
    <source>
        <dbReference type="Proteomes" id="UP000622797"/>
    </source>
</evidence>
<evidence type="ECO:0000256" key="3">
    <source>
        <dbReference type="ARBA" id="ARBA00022801"/>
    </source>
</evidence>
<comment type="similarity">
    <text evidence="1">Belongs to the DNA2/NAM7 helicase family.</text>
</comment>
<evidence type="ECO:0000256" key="1">
    <source>
        <dbReference type="ARBA" id="ARBA00007913"/>
    </source>
</evidence>
<dbReference type="Gene3D" id="3.40.50.300">
    <property type="entry name" value="P-loop containing nucleotide triphosphate hydrolases"/>
    <property type="match status" value="2"/>
</dbReference>
<keyword evidence="10" id="KW-1185">Reference proteome</keyword>
<dbReference type="PANTHER" id="PTHR43788">
    <property type="entry name" value="DNA2/NAM7 HELICASE FAMILY MEMBER"/>
    <property type="match status" value="1"/>
</dbReference>
<dbReference type="SUPFAM" id="SSF52540">
    <property type="entry name" value="P-loop containing nucleoside triphosphate hydrolases"/>
    <property type="match status" value="1"/>
</dbReference>
<feature type="region of interest" description="Disordered" evidence="6">
    <location>
        <begin position="620"/>
        <end position="643"/>
    </location>
</feature>
<gene>
    <name evidence="9" type="ORF">FSARC_5469</name>
</gene>
<dbReference type="GO" id="GO:0043139">
    <property type="term" value="F:5'-3' DNA helicase activity"/>
    <property type="evidence" value="ECO:0007669"/>
    <property type="project" value="TreeGrafter"/>
</dbReference>
<reference evidence="9" key="1">
    <citation type="journal article" date="2020" name="BMC Genomics">
        <title>Correction to: Identification and distribution of gene clusters required for synthesis of sphingolipid metabolism inhibitors in diverse species of the filamentous fungus Fusarium.</title>
        <authorList>
            <person name="Kim H.S."/>
            <person name="Lohmar J.M."/>
            <person name="Busman M."/>
            <person name="Brown D.W."/>
            <person name="Naumann T.A."/>
            <person name="Divon H.H."/>
            <person name="Lysoe E."/>
            <person name="Uhlig S."/>
            <person name="Proctor R.H."/>
        </authorList>
    </citation>
    <scope>NUCLEOTIDE SEQUENCE</scope>
    <source>
        <strain evidence="9">NRRL 20472</strain>
    </source>
</reference>
<dbReference type="Proteomes" id="UP000622797">
    <property type="component" value="Unassembled WGS sequence"/>
</dbReference>
<dbReference type="InterPro" id="IPR050534">
    <property type="entry name" value="Coronavir_polyprotein_1ab"/>
</dbReference>
<dbReference type="EMBL" id="JABEXW010000264">
    <property type="protein sequence ID" value="KAF4966905.1"/>
    <property type="molecule type" value="Genomic_DNA"/>
</dbReference>
<keyword evidence="5" id="KW-0067">ATP-binding</keyword>
<evidence type="ECO:0008006" key="11">
    <source>
        <dbReference type="Google" id="ProtNLM"/>
    </source>
</evidence>